<comment type="caution">
    <text evidence="3">The sequence shown here is derived from an EMBL/GenBank/DDBJ whole genome shotgun (WGS) entry which is preliminary data.</text>
</comment>
<evidence type="ECO:0000313" key="4">
    <source>
        <dbReference type="Proteomes" id="UP001549321"/>
    </source>
</evidence>
<dbReference type="RefSeq" id="WP_354550799.1">
    <property type="nucleotide sequence ID" value="NZ_JBEPSM010000001.1"/>
</dbReference>
<keyword evidence="2" id="KW-0812">Transmembrane</keyword>
<evidence type="ECO:0000256" key="1">
    <source>
        <dbReference type="SAM" id="MobiDB-lite"/>
    </source>
</evidence>
<feature type="region of interest" description="Disordered" evidence="1">
    <location>
        <begin position="1"/>
        <end position="45"/>
    </location>
</feature>
<keyword evidence="2" id="KW-0472">Membrane</keyword>
<reference evidence="3 4" key="1">
    <citation type="submission" date="2024-06" db="EMBL/GenBank/DDBJ databases">
        <title>Sorghum-associated microbial communities from plants grown in Nebraska, USA.</title>
        <authorList>
            <person name="Schachtman D."/>
        </authorList>
    </citation>
    <scope>NUCLEOTIDE SEQUENCE [LARGE SCALE GENOMIC DNA]</scope>
    <source>
        <strain evidence="3 4">3207</strain>
    </source>
</reference>
<dbReference type="EMBL" id="JBEPSM010000001">
    <property type="protein sequence ID" value="MET4634147.1"/>
    <property type="molecule type" value="Genomic_DNA"/>
</dbReference>
<gene>
    <name evidence="3" type="ORF">ABIE08_002060</name>
</gene>
<sequence length="85" mass="8931">MANANSGIATKGGTIPAPAHGQDPHHGHSHGHAHPAGREHAAPHDAVTIPRAYKHSMFLASAIERLVIAVLLIGLIWLGIFWAIA</sequence>
<organism evidence="3 4">
    <name type="scientific">Kaistia defluvii</name>
    <dbReference type="NCBI Taxonomy" id="410841"/>
    <lineage>
        <taxon>Bacteria</taxon>
        <taxon>Pseudomonadati</taxon>
        <taxon>Pseudomonadota</taxon>
        <taxon>Alphaproteobacteria</taxon>
        <taxon>Hyphomicrobiales</taxon>
        <taxon>Kaistiaceae</taxon>
        <taxon>Kaistia</taxon>
    </lineage>
</organism>
<evidence type="ECO:0000256" key="2">
    <source>
        <dbReference type="SAM" id="Phobius"/>
    </source>
</evidence>
<keyword evidence="2" id="KW-1133">Transmembrane helix</keyword>
<feature type="transmembrane region" description="Helical" evidence="2">
    <location>
        <begin position="66"/>
        <end position="84"/>
    </location>
</feature>
<accession>A0ABV2QYR0</accession>
<proteinExistence type="predicted"/>
<dbReference type="Proteomes" id="UP001549321">
    <property type="component" value="Unassembled WGS sequence"/>
</dbReference>
<evidence type="ECO:0000313" key="3">
    <source>
        <dbReference type="EMBL" id="MET4634147.1"/>
    </source>
</evidence>
<protein>
    <submittedName>
        <fullName evidence="3">Uncharacterized protein</fullName>
    </submittedName>
</protein>
<name>A0ABV2QYR0_9HYPH</name>
<keyword evidence="4" id="KW-1185">Reference proteome</keyword>